<name>A0A9N8E913_9STRA</name>
<dbReference type="InterPro" id="IPR000719">
    <property type="entry name" value="Prot_kinase_dom"/>
</dbReference>
<evidence type="ECO:0000256" key="1">
    <source>
        <dbReference type="ARBA" id="ARBA00022679"/>
    </source>
</evidence>
<dbReference type="GO" id="GO:0004674">
    <property type="term" value="F:protein serine/threonine kinase activity"/>
    <property type="evidence" value="ECO:0007669"/>
    <property type="project" value="TreeGrafter"/>
</dbReference>
<dbReference type="GO" id="GO:0005524">
    <property type="term" value="F:ATP binding"/>
    <property type="evidence" value="ECO:0007669"/>
    <property type="project" value="UniProtKB-KW"/>
</dbReference>
<dbReference type="Pfam" id="PF00069">
    <property type="entry name" value="Pkinase"/>
    <property type="match status" value="1"/>
</dbReference>
<evidence type="ECO:0000256" key="2">
    <source>
        <dbReference type="ARBA" id="ARBA00022741"/>
    </source>
</evidence>
<dbReference type="Gene3D" id="1.10.510.10">
    <property type="entry name" value="Transferase(Phosphotransferase) domain 1"/>
    <property type="match status" value="1"/>
</dbReference>
<keyword evidence="6" id="KW-0675">Receptor</keyword>
<comment type="caution">
    <text evidence="6">The sequence shown here is derived from an EMBL/GenBank/DDBJ whole genome shotgun (WGS) entry which is preliminary data.</text>
</comment>
<keyword evidence="7" id="KW-1185">Reference proteome</keyword>
<dbReference type="PANTHER" id="PTHR44329:SF288">
    <property type="entry name" value="MITOGEN-ACTIVATED PROTEIN KINASE KINASE KINASE 20"/>
    <property type="match status" value="1"/>
</dbReference>
<gene>
    <name evidence="6" type="ORF">SEMRO_818_G207010.1</name>
</gene>
<keyword evidence="1" id="KW-0808">Transferase</keyword>
<feature type="domain" description="Protein kinase" evidence="5">
    <location>
        <begin position="62"/>
        <end position="470"/>
    </location>
</feature>
<organism evidence="6 7">
    <name type="scientific">Seminavis robusta</name>
    <dbReference type="NCBI Taxonomy" id="568900"/>
    <lineage>
        <taxon>Eukaryota</taxon>
        <taxon>Sar</taxon>
        <taxon>Stramenopiles</taxon>
        <taxon>Ochrophyta</taxon>
        <taxon>Bacillariophyta</taxon>
        <taxon>Bacillariophyceae</taxon>
        <taxon>Bacillariophycidae</taxon>
        <taxon>Naviculales</taxon>
        <taxon>Naviculaceae</taxon>
        <taxon>Seminavis</taxon>
    </lineage>
</organism>
<dbReference type="InterPro" id="IPR051681">
    <property type="entry name" value="Ser/Thr_Kinases-Pseudokinases"/>
</dbReference>
<evidence type="ECO:0000259" key="5">
    <source>
        <dbReference type="PROSITE" id="PS50011"/>
    </source>
</evidence>
<dbReference type="AlphaFoldDB" id="A0A9N8E913"/>
<dbReference type="SUPFAM" id="SSF56112">
    <property type="entry name" value="Protein kinase-like (PK-like)"/>
    <property type="match status" value="1"/>
</dbReference>
<evidence type="ECO:0000313" key="7">
    <source>
        <dbReference type="Proteomes" id="UP001153069"/>
    </source>
</evidence>
<dbReference type="EMBL" id="CAICTM010000817">
    <property type="protein sequence ID" value="CAB9516966.1"/>
    <property type="molecule type" value="Genomic_DNA"/>
</dbReference>
<dbReference type="OrthoDB" id="104655at2759"/>
<dbReference type="Proteomes" id="UP001153069">
    <property type="component" value="Unassembled WGS sequence"/>
</dbReference>
<evidence type="ECO:0000256" key="3">
    <source>
        <dbReference type="ARBA" id="ARBA00022777"/>
    </source>
</evidence>
<proteinExistence type="predicted"/>
<dbReference type="PROSITE" id="PS50011">
    <property type="entry name" value="PROTEIN_KINASE_DOM"/>
    <property type="match status" value="1"/>
</dbReference>
<evidence type="ECO:0000256" key="4">
    <source>
        <dbReference type="ARBA" id="ARBA00022840"/>
    </source>
</evidence>
<keyword evidence="3" id="KW-0418">Kinase</keyword>
<protein>
    <submittedName>
        <fullName evidence="6">Ephrin type-B receptor 3</fullName>
    </submittedName>
</protein>
<reference evidence="6" key="1">
    <citation type="submission" date="2020-06" db="EMBL/GenBank/DDBJ databases">
        <authorList>
            <consortium name="Plant Systems Biology data submission"/>
        </authorList>
    </citation>
    <scope>NUCLEOTIDE SEQUENCE</scope>
    <source>
        <strain evidence="6">D6</strain>
    </source>
</reference>
<accession>A0A9N8E913</accession>
<keyword evidence="4" id="KW-0067">ATP-binding</keyword>
<keyword evidence="2" id="KW-0547">Nucleotide-binding</keyword>
<sequence length="582" mass="65556">MSAFAKPIAGNAMPTIEKPRITYSSVIHSLVGQITLRSPFLRDTGDEGDEEADIALLYRNEILTGSILGQGNFSNVFEVADLDLRGDEDESSDVSYPRNMMQSLQGNGKAEAKSHRGPYCDETKRNLQTANYRRTRARLRLRDEYKHEQLCVKSLKPELLENKSPKVFLEAAADLVIEAKYLSKLNHENILKVRGLAKGWQSAFANGEYDSFFLLVDRLEETLNQRIKRWRNREYPEENTIEGKLPLLQQLASALSYLADRNLVFRDCKPQNIGLGRLPDGSLSVKLFDFGFCRQLPALDQARDDVEETASSNAATTLKSGEQMFLMSGKGTRRYMAPEVLIHNRYNLKADVYSWAMVAWETLTLRKPYYKYTKDQHMHHVCENGDRPPLEHVTGTQSFWPPPTVRSPSMSLSSMQSHSNFGSEASINFQQSMTDPIRQLLQCAWNQDVSERYSMKEVLNAFDDMDHAGNAVVGSSTQTTSSDVSTSTRSGLGYTCLSTSIANYHDVRDLVAEFANDLPELPFLACFGHDDNAQQENIEPAPKARGAEVEPSENLKAIGTKREDYSNVLQYSVSRIQTLIVQ</sequence>
<evidence type="ECO:0000313" key="6">
    <source>
        <dbReference type="EMBL" id="CAB9516966.1"/>
    </source>
</evidence>
<dbReference type="PANTHER" id="PTHR44329">
    <property type="entry name" value="SERINE/THREONINE-PROTEIN KINASE TNNI3K-RELATED"/>
    <property type="match status" value="1"/>
</dbReference>
<dbReference type="InterPro" id="IPR011009">
    <property type="entry name" value="Kinase-like_dom_sf"/>
</dbReference>